<gene>
    <name evidence="1" type="ORF">METSCH_A07030</name>
</gene>
<protein>
    <submittedName>
        <fullName evidence="1">Uncharacterized protein</fullName>
    </submittedName>
</protein>
<organism evidence="1 2">
    <name type="scientific">Metschnikowia aff. pulcherrima</name>
    <dbReference type="NCBI Taxonomy" id="2163413"/>
    <lineage>
        <taxon>Eukaryota</taxon>
        <taxon>Fungi</taxon>
        <taxon>Dikarya</taxon>
        <taxon>Ascomycota</taxon>
        <taxon>Saccharomycotina</taxon>
        <taxon>Pichiomycetes</taxon>
        <taxon>Metschnikowiaceae</taxon>
        <taxon>Metschnikowia</taxon>
    </lineage>
</organism>
<sequence length="52" mass="6244">MLSLRRFLYGFEEFFVQFFGCKWFSKRQNGHHALIIIVLSVVFDLFSFSHVV</sequence>
<dbReference type="AlphaFoldDB" id="A0A4P6XHH2"/>
<keyword evidence="2" id="KW-1185">Reference proteome</keyword>
<dbReference type="EMBL" id="CP034456">
    <property type="protein sequence ID" value="QBM86069.1"/>
    <property type="molecule type" value="Genomic_DNA"/>
</dbReference>
<reference evidence="2" key="1">
    <citation type="submission" date="2019-03" db="EMBL/GenBank/DDBJ databases">
        <title>Snf2 controls pulcherriminic acid biosynthesis and connects pigmentation and antifungal activity of the yeast Metschnikowia pulcherrima.</title>
        <authorList>
            <person name="Gore-Lloyd D."/>
            <person name="Sumann I."/>
            <person name="Brachmann A.O."/>
            <person name="Schneeberger K."/>
            <person name="Ortiz-Merino R.A."/>
            <person name="Moreno-Beltran M."/>
            <person name="Schlaefli M."/>
            <person name="Kirner P."/>
            <person name="Santos Kron A."/>
            <person name="Wolfe K.H."/>
            <person name="Piel J."/>
            <person name="Ahrens C.H."/>
            <person name="Henk D."/>
            <person name="Freimoser F.M."/>
        </authorList>
    </citation>
    <scope>NUCLEOTIDE SEQUENCE [LARGE SCALE GENOMIC DNA]</scope>
    <source>
        <strain evidence="2">APC 1.2</strain>
    </source>
</reference>
<dbReference type="Proteomes" id="UP000292447">
    <property type="component" value="Chromosome I"/>
</dbReference>
<accession>A0A4P6XHH2</accession>
<proteinExistence type="predicted"/>
<name>A0A4P6XHH2_9ASCO</name>
<evidence type="ECO:0000313" key="1">
    <source>
        <dbReference type="EMBL" id="QBM86069.1"/>
    </source>
</evidence>
<evidence type="ECO:0000313" key="2">
    <source>
        <dbReference type="Proteomes" id="UP000292447"/>
    </source>
</evidence>